<proteinExistence type="predicted"/>
<comment type="caution">
    <text evidence="1">The sequence shown here is derived from an EMBL/GenBank/DDBJ whole genome shotgun (WGS) entry which is preliminary data.</text>
</comment>
<name>A0AAE0YTJ7_9GAST</name>
<protein>
    <submittedName>
        <fullName evidence="1">Uncharacterized protein</fullName>
    </submittedName>
</protein>
<dbReference type="Proteomes" id="UP001283361">
    <property type="component" value="Unassembled WGS sequence"/>
</dbReference>
<organism evidence="1 2">
    <name type="scientific">Elysia crispata</name>
    <name type="common">lettuce slug</name>
    <dbReference type="NCBI Taxonomy" id="231223"/>
    <lineage>
        <taxon>Eukaryota</taxon>
        <taxon>Metazoa</taxon>
        <taxon>Spiralia</taxon>
        <taxon>Lophotrochozoa</taxon>
        <taxon>Mollusca</taxon>
        <taxon>Gastropoda</taxon>
        <taxon>Heterobranchia</taxon>
        <taxon>Euthyneura</taxon>
        <taxon>Panpulmonata</taxon>
        <taxon>Sacoglossa</taxon>
        <taxon>Placobranchoidea</taxon>
        <taxon>Plakobranchidae</taxon>
        <taxon>Elysia</taxon>
    </lineage>
</organism>
<accession>A0AAE0YTJ7</accession>
<evidence type="ECO:0000313" key="1">
    <source>
        <dbReference type="EMBL" id="KAK3755803.1"/>
    </source>
</evidence>
<dbReference type="AlphaFoldDB" id="A0AAE0YTJ7"/>
<evidence type="ECO:0000313" key="2">
    <source>
        <dbReference type="Proteomes" id="UP001283361"/>
    </source>
</evidence>
<reference evidence="1" key="1">
    <citation type="journal article" date="2023" name="G3 (Bethesda)">
        <title>A reference genome for the long-term kleptoplast-retaining sea slug Elysia crispata morphotype clarki.</title>
        <authorList>
            <person name="Eastman K.E."/>
            <person name="Pendleton A.L."/>
            <person name="Shaikh M.A."/>
            <person name="Suttiyut T."/>
            <person name="Ogas R."/>
            <person name="Tomko P."/>
            <person name="Gavelis G."/>
            <person name="Widhalm J.R."/>
            <person name="Wisecaver J.H."/>
        </authorList>
    </citation>
    <scope>NUCLEOTIDE SEQUENCE</scope>
    <source>
        <strain evidence="1">ECLA1</strain>
    </source>
</reference>
<gene>
    <name evidence="1" type="ORF">RRG08_033980</name>
</gene>
<keyword evidence="2" id="KW-1185">Reference proteome</keyword>
<sequence>MAATRKRESACAEGDPADIVYVTRTAASAGSSSDDIQNTYRDCPQEDQYSTKYSEYKNGKEIQSSKDLEQYGYDRDGREGETQVVTEYRSEMGVGQLVEQWTLLDCPPRDMEEQGWLQPESIMTQSARNKGLLHQIRTRASPADDRIMLPYAYLKKSSFRFLMDKAKLSSQ</sequence>
<dbReference type="EMBL" id="JAWDGP010005588">
    <property type="protein sequence ID" value="KAK3755803.1"/>
    <property type="molecule type" value="Genomic_DNA"/>
</dbReference>